<evidence type="ECO:0000313" key="3">
    <source>
        <dbReference type="EMBL" id="WMV40978.1"/>
    </source>
</evidence>
<accession>A0AAF0U854</accession>
<sequence>MKIMDRRMVQKGNKAITQVKVHWVQFPPEQATWQDYHALLSERKRRREPVKVGARLVLARFCLHWRRDKVGEEEEFGGSIIEKRKIWEERERESSRRLVSPAMDGLAGGVGREERERGSSGADLQGKRGRMNYVRILGLLVLKMKVKTESRSDLRSGIRVMVEVGLGIESDLGSAQFGSWSESSSNSNVGSHVGSKGHVRDQLPVSGWFPDQKPFF</sequence>
<evidence type="ECO:0000259" key="2">
    <source>
        <dbReference type="Pfam" id="PF00385"/>
    </source>
</evidence>
<dbReference type="AlphaFoldDB" id="A0AAF0U854"/>
<keyword evidence="4" id="KW-1185">Reference proteome</keyword>
<dbReference type="EMBL" id="CP133619">
    <property type="protein sequence ID" value="WMV40978.1"/>
    <property type="molecule type" value="Genomic_DNA"/>
</dbReference>
<name>A0AAF0U854_SOLVR</name>
<protein>
    <recommendedName>
        <fullName evidence="2">Chromo domain-containing protein</fullName>
    </recommendedName>
</protein>
<feature type="region of interest" description="Disordered" evidence="1">
    <location>
        <begin position="98"/>
        <end position="126"/>
    </location>
</feature>
<dbReference type="Pfam" id="PF00385">
    <property type="entry name" value="Chromo"/>
    <property type="match status" value="1"/>
</dbReference>
<dbReference type="InterPro" id="IPR023780">
    <property type="entry name" value="Chromo_domain"/>
</dbReference>
<feature type="region of interest" description="Disordered" evidence="1">
    <location>
        <begin position="177"/>
        <end position="198"/>
    </location>
</feature>
<dbReference type="Proteomes" id="UP001234989">
    <property type="component" value="Chromosome 8"/>
</dbReference>
<organism evidence="3 4">
    <name type="scientific">Solanum verrucosum</name>
    <dbReference type="NCBI Taxonomy" id="315347"/>
    <lineage>
        <taxon>Eukaryota</taxon>
        <taxon>Viridiplantae</taxon>
        <taxon>Streptophyta</taxon>
        <taxon>Embryophyta</taxon>
        <taxon>Tracheophyta</taxon>
        <taxon>Spermatophyta</taxon>
        <taxon>Magnoliopsida</taxon>
        <taxon>eudicotyledons</taxon>
        <taxon>Gunneridae</taxon>
        <taxon>Pentapetalae</taxon>
        <taxon>asterids</taxon>
        <taxon>lamiids</taxon>
        <taxon>Solanales</taxon>
        <taxon>Solanaceae</taxon>
        <taxon>Solanoideae</taxon>
        <taxon>Solaneae</taxon>
        <taxon>Solanum</taxon>
    </lineage>
</organism>
<evidence type="ECO:0000256" key="1">
    <source>
        <dbReference type="SAM" id="MobiDB-lite"/>
    </source>
</evidence>
<feature type="compositionally biased region" description="Low complexity" evidence="1">
    <location>
        <begin position="178"/>
        <end position="196"/>
    </location>
</feature>
<evidence type="ECO:0000313" key="4">
    <source>
        <dbReference type="Proteomes" id="UP001234989"/>
    </source>
</evidence>
<dbReference type="SUPFAM" id="SSF54160">
    <property type="entry name" value="Chromo domain-like"/>
    <property type="match status" value="1"/>
</dbReference>
<reference evidence="3" key="1">
    <citation type="submission" date="2023-08" db="EMBL/GenBank/DDBJ databases">
        <title>A de novo genome assembly of Solanum verrucosum Schlechtendal, a Mexican diploid species geographically isolated from the other diploid A-genome species in potato relatives.</title>
        <authorList>
            <person name="Hosaka K."/>
        </authorList>
    </citation>
    <scope>NUCLEOTIDE SEQUENCE</scope>
    <source>
        <tissue evidence="3">Young leaves</tissue>
    </source>
</reference>
<dbReference type="InterPro" id="IPR016197">
    <property type="entry name" value="Chromo-like_dom_sf"/>
</dbReference>
<feature type="domain" description="Chromo" evidence="2">
    <location>
        <begin position="2"/>
        <end position="39"/>
    </location>
</feature>
<proteinExistence type="predicted"/>
<gene>
    <name evidence="3" type="ORF">MTR67_034363</name>
</gene>